<evidence type="ECO:0000256" key="1">
    <source>
        <dbReference type="SAM" id="MobiDB-lite"/>
    </source>
</evidence>
<evidence type="ECO:0000313" key="2">
    <source>
        <dbReference type="EMBL" id="KRY51817.1"/>
    </source>
</evidence>
<evidence type="ECO:0000313" key="3">
    <source>
        <dbReference type="Proteomes" id="UP000054653"/>
    </source>
</evidence>
<dbReference type="AlphaFoldDB" id="A0A0V1CRA1"/>
<feature type="region of interest" description="Disordered" evidence="1">
    <location>
        <begin position="1"/>
        <end position="28"/>
    </location>
</feature>
<comment type="caution">
    <text evidence="2">The sequence shown here is derived from an EMBL/GenBank/DDBJ whole genome shotgun (WGS) entry which is preliminary data.</text>
</comment>
<organism evidence="2 3">
    <name type="scientific">Trichinella britovi</name>
    <name type="common">Parasitic roundworm</name>
    <dbReference type="NCBI Taxonomy" id="45882"/>
    <lineage>
        <taxon>Eukaryota</taxon>
        <taxon>Metazoa</taxon>
        <taxon>Ecdysozoa</taxon>
        <taxon>Nematoda</taxon>
        <taxon>Enoplea</taxon>
        <taxon>Dorylaimia</taxon>
        <taxon>Trichinellida</taxon>
        <taxon>Trichinellidae</taxon>
        <taxon>Trichinella</taxon>
    </lineage>
</organism>
<sequence>MRGRLLKYKQQEQHEAGMNSAAKRDGANKLMNSDAPAEMVIKTSVLKKKLLVTFGCHSGCS</sequence>
<accession>A0A0V1CRA1</accession>
<reference evidence="2 3" key="1">
    <citation type="submission" date="2015-01" db="EMBL/GenBank/DDBJ databases">
        <title>Evolution of Trichinella species and genotypes.</title>
        <authorList>
            <person name="Korhonen P.K."/>
            <person name="Edoardo P."/>
            <person name="Giuseppe L.R."/>
            <person name="Gasser R.B."/>
        </authorList>
    </citation>
    <scope>NUCLEOTIDE SEQUENCE [LARGE SCALE GENOMIC DNA]</scope>
    <source>
        <strain evidence="2">ISS120</strain>
    </source>
</reference>
<dbReference type="OrthoDB" id="5963at2759"/>
<dbReference type="Proteomes" id="UP000054653">
    <property type="component" value="Unassembled WGS sequence"/>
</dbReference>
<name>A0A0V1CRA1_TRIBR</name>
<dbReference type="EMBL" id="JYDI01000117">
    <property type="protein sequence ID" value="KRY51817.1"/>
    <property type="molecule type" value="Genomic_DNA"/>
</dbReference>
<protein>
    <submittedName>
        <fullName evidence="2">Uncharacterized protein</fullName>
    </submittedName>
</protein>
<gene>
    <name evidence="2" type="ORF">T03_3455</name>
</gene>
<keyword evidence="3" id="KW-1185">Reference proteome</keyword>
<proteinExistence type="predicted"/>
<dbReference type="STRING" id="45882.A0A0V1CRA1"/>